<name>A0ABD3EVZ4_9STRA</name>
<comment type="caution">
    <text evidence="2">The sequence shown here is derived from an EMBL/GenBank/DDBJ whole genome shotgun (WGS) entry which is preliminary data.</text>
</comment>
<dbReference type="EMBL" id="JBIMZQ010000053">
    <property type="protein sequence ID" value="KAL3658623.1"/>
    <property type="molecule type" value="Genomic_DNA"/>
</dbReference>
<accession>A0ABD3EVZ4</accession>
<evidence type="ECO:0000313" key="2">
    <source>
        <dbReference type="EMBL" id="KAL3658623.1"/>
    </source>
</evidence>
<dbReference type="AlphaFoldDB" id="A0ABD3EVZ4"/>
<feature type="region of interest" description="Disordered" evidence="1">
    <location>
        <begin position="49"/>
        <end position="70"/>
    </location>
</feature>
<protein>
    <submittedName>
        <fullName evidence="2">Uncharacterized protein</fullName>
    </submittedName>
</protein>
<evidence type="ECO:0000313" key="3">
    <source>
        <dbReference type="Proteomes" id="UP001632037"/>
    </source>
</evidence>
<proteinExistence type="predicted"/>
<sequence>MTKKAESFETYSDAKIIEDPAYESALAKIRGGRSRQLTHIEKRAVWRHAITPSGNGNEDKETKSLASRRRRLKRAGLAQTTVHNGNIRAVAPTLNVVKLLFV</sequence>
<evidence type="ECO:0000256" key="1">
    <source>
        <dbReference type="SAM" id="MobiDB-lite"/>
    </source>
</evidence>
<keyword evidence="3" id="KW-1185">Reference proteome</keyword>
<organism evidence="2 3">
    <name type="scientific">Phytophthora oleae</name>
    <dbReference type="NCBI Taxonomy" id="2107226"/>
    <lineage>
        <taxon>Eukaryota</taxon>
        <taxon>Sar</taxon>
        <taxon>Stramenopiles</taxon>
        <taxon>Oomycota</taxon>
        <taxon>Peronosporomycetes</taxon>
        <taxon>Peronosporales</taxon>
        <taxon>Peronosporaceae</taxon>
        <taxon>Phytophthora</taxon>
    </lineage>
</organism>
<dbReference type="Proteomes" id="UP001632037">
    <property type="component" value="Unassembled WGS sequence"/>
</dbReference>
<gene>
    <name evidence="2" type="ORF">V7S43_016507</name>
</gene>
<reference evidence="2 3" key="1">
    <citation type="submission" date="2024-09" db="EMBL/GenBank/DDBJ databases">
        <title>Genome sequencing and assembly of Phytophthora oleae, isolate VK10A, causative agent of rot of olive drupes.</title>
        <authorList>
            <person name="Conti Taguali S."/>
            <person name="Riolo M."/>
            <person name="La Spada F."/>
            <person name="Cacciola S.O."/>
            <person name="Dionisio G."/>
        </authorList>
    </citation>
    <scope>NUCLEOTIDE SEQUENCE [LARGE SCALE GENOMIC DNA]</scope>
    <source>
        <strain evidence="2 3">VK10A</strain>
    </source>
</reference>